<dbReference type="RefSeq" id="WP_102587117.1">
    <property type="nucleotide sequence ID" value="NZ_BNAE01000003.1"/>
</dbReference>
<dbReference type="SUPFAM" id="SSF46689">
    <property type="entry name" value="Homeodomain-like"/>
    <property type="match status" value="1"/>
</dbReference>
<dbReference type="AlphaFoldDB" id="A0A2N7UMH3"/>
<organism evidence="5 6">
    <name type="scientific">Halomonas urumqiensis</name>
    <dbReference type="NCBI Taxonomy" id="1684789"/>
    <lineage>
        <taxon>Bacteria</taxon>
        <taxon>Pseudomonadati</taxon>
        <taxon>Pseudomonadota</taxon>
        <taxon>Gammaproteobacteria</taxon>
        <taxon>Oceanospirillales</taxon>
        <taxon>Halomonadaceae</taxon>
        <taxon>Halomonas</taxon>
    </lineage>
</organism>
<gene>
    <name evidence="5" type="ORF">C1H70_04355</name>
</gene>
<dbReference type="InterPro" id="IPR032687">
    <property type="entry name" value="AraC-type_N"/>
</dbReference>
<dbReference type="EMBL" id="PNRG01000008">
    <property type="protein sequence ID" value="PMR81634.1"/>
    <property type="molecule type" value="Genomic_DNA"/>
</dbReference>
<comment type="caution">
    <text evidence="5">The sequence shown here is derived from an EMBL/GenBank/DDBJ whole genome shotgun (WGS) entry which is preliminary data.</text>
</comment>
<evidence type="ECO:0000256" key="1">
    <source>
        <dbReference type="ARBA" id="ARBA00023015"/>
    </source>
</evidence>
<evidence type="ECO:0000313" key="6">
    <source>
        <dbReference type="Proteomes" id="UP000235547"/>
    </source>
</evidence>
<dbReference type="OrthoDB" id="5582699at2"/>
<keyword evidence="6" id="KW-1185">Reference proteome</keyword>
<dbReference type="GO" id="GO:0000976">
    <property type="term" value="F:transcription cis-regulatory region binding"/>
    <property type="evidence" value="ECO:0007669"/>
    <property type="project" value="TreeGrafter"/>
</dbReference>
<dbReference type="InterPro" id="IPR018060">
    <property type="entry name" value="HTH_AraC"/>
</dbReference>
<accession>A0A2N7UMH3</accession>
<evidence type="ECO:0000256" key="2">
    <source>
        <dbReference type="ARBA" id="ARBA00023125"/>
    </source>
</evidence>
<dbReference type="Pfam" id="PF12625">
    <property type="entry name" value="Arabinose_bd"/>
    <property type="match status" value="1"/>
</dbReference>
<evidence type="ECO:0000259" key="4">
    <source>
        <dbReference type="PROSITE" id="PS01124"/>
    </source>
</evidence>
<protein>
    <submittedName>
        <fullName evidence="5">AraC family transcriptional regulator</fullName>
    </submittedName>
</protein>
<name>A0A2N7UMH3_9GAMM</name>
<evidence type="ECO:0000256" key="3">
    <source>
        <dbReference type="ARBA" id="ARBA00023163"/>
    </source>
</evidence>
<dbReference type="Gene3D" id="1.10.10.60">
    <property type="entry name" value="Homeodomain-like"/>
    <property type="match status" value="1"/>
</dbReference>
<sequence length="335" mass="37699">MHSITIASPFVHQALAGAKPAGIDIEGLLRECGISPMVLRLGRARVTLAQFTCLLRALVARMDDEAVGMLERPQRRGYLEMMGHALISAPTLGEAWQRGVRYQNLFENSLSAELIEDDDSGMYRLTRLPGQTVRNSFIIEQTLMNMHRFHAWLTKSRIPIRRVTLDYPPPSHIDEYRYLFFGAPIYFNQPDISLTFDRALLNLPNKQTVETLATFVQRAPLDLFTPLSGASSLRGTIRAWIEAQMKEGLPSPSLEDAGDTFGIHPQTLRRRLRAEDATYQDIKAQARRDLAMHLLNETSDSVESIAIQVGFSEPSAFIRAFRGWTGLTPLGYRKG</sequence>
<dbReference type="InterPro" id="IPR009057">
    <property type="entry name" value="Homeodomain-like_sf"/>
</dbReference>
<keyword evidence="3" id="KW-0804">Transcription</keyword>
<dbReference type="Proteomes" id="UP000235547">
    <property type="component" value="Unassembled WGS sequence"/>
</dbReference>
<proteinExistence type="predicted"/>
<reference evidence="5 6" key="1">
    <citation type="submission" date="2018-01" db="EMBL/GenBank/DDBJ databases">
        <title>Halomonas endophytica sp. nov., isolated from storage liquid in the stems of Populus euphratica.</title>
        <authorList>
            <person name="Chen C."/>
        </authorList>
    </citation>
    <scope>NUCLEOTIDE SEQUENCE [LARGE SCALE GENOMIC DNA]</scope>
    <source>
        <strain evidence="5 6">BZ-SZ-XJ27</strain>
    </source>
</reference>
<evidence type="ECO:0000313" key="5">
    <source>
        <dbReference type="EMBL" id="PMR81634.1"/>
    </source>
</evidence>
<dbReference type="InterPro" id="IPR020449">
    <property type="entry name" value="Tscrpt_reg_AraC-type_HTH"/>
</dbReference>
<dbReference type="PROSITE" id="PS01124">
    <property type="entry name" value="HTH_ARAC_FAMILY_2"/>
    <property type="match status" value="1"/>
</dbReference>
<dbReference type="PANTHER" id="PTHR47894">
    <property type="entry name" value="HTH-TYPE TRANSCRIPTIONAL REGULATOR GADX"/>
    <property type="match status" value="1"/>
</dbReference>
<dbReference type="PANTHER" id="PTHR47894:SF1">
    <property type="entry name" value="HTH-TYPE TRANSCRIPTIONAL REGULATOR VQSM"/>
    <property type="match status" value="1"/>
</dbReference>
<keyword evidence="1" id="KW-0805">Transcription regulation</keyword>
<keyword evidence="2" id="KW-0238">DNA-binding</keyword>
<dbReference type="PRINTS" id="PR00032">
    <property type="entry name" value="HTHARAC"/>
</dbReference>
<dbReference type="GO" id="GO:0005829">
    <property type="term" value="C:cytosol"/>
    <property type="evidence" value="ECO:0007669"/>
    <property type="project" value="TreeGrafter"/>
</dbReference>
<feature type="domain" description="HTH araC/xylS-type" evidence="4">
    <location>
        <begin position="235"/>
        <end position="335"/>
    </location>
</feature>
<dbReference type="SMART" id="SM00342">
    <property type="entry name" value="HTH_ARAC"/>
    <property type="match status" value="1"/>
</dbReference>
<dbReference type="GO" id="GO:0003700">
    <property type="term" value="F:DNA-binding transcription factor activity"/>
    <property type="evidence" value="ECO:0007669"/>
    <property type="project" value="InterPro"/>
</dbReference>
<dbReference type="Pfam" id="PF12833">
    <property type="entry name" value="HTH_18"/>
    <property type="match status" value="1"/>
</dbReference>